<dbReference type="EMBL" id="CACVKT020001758">
    <property type="protein sequence ID" value="CAC5371375.1"/>
    <property type="molecule type" value="Genomic_DNA"/>
</dbReference>
<name>A0A6J8ASV6_MYTCO</name>
<protein>
    <submittedName>
        <fullName evidence="1">Uncharacterized protein</fullName>
    </submittedName>
</protein>
<evidence type="ECO:0000313" key="1">
    <source>
        <dbReference type="EMBL" id="CAC5371375.1"/>
    </source>
</evidence>
<evidence type="ECO:0000313" key="2">
    <source>
        <dbReference type="Proteomes" id="UP000507470"/>
    </source>
</evidence>
<organism evidence="1 2">
    <name type="scientific">Mytilus coruscus</name>
    <name type="common">Sea mussel</name>
    <dbReference type="NCBI Taxonomy" id="42192"/>
    <lineage>
        <taxon>Eukaryota</taxon>
        <taxon>Metazoa</taxon>
        <taxon>Spiralia</taxon>
        <taxon>Lophotrochozoa</taxon>
        <taxon>Mollusca</taxon>
        <taxon>Bivalvia</taxon>
        <taxon>Autobranchia</taxon>
        <taxon>Pteriomorphia</taxon>
        <taxon>Mytilida</taxon>
        <taxon>Mytiloidea</taxon>
        <taxon>Mytilidae</taxon>
        <taxon>Mytilinae</taxon>
        <taxon>Mytilus</taxon>
    </lineage>
</organism>
<proteinExistence type="predicted"/>
<gene>
    <name evidence="1" type="ORF">MCOR_9851</name>
</gene>
<keyword evidence="2" id="KW-1185">Reference proteome</keyword>
<reference evidence="1 2" key="1">
    <citation type="submission" date="2020-06" db="EMBL/GenBank/DDBJ databases">
        <authorList>
            <person name="Li R."/>
            <person name="Bekaert M."/>
        </authorList>
    </citation>
    <scope>NUCLEOTIDE SEQUENCE [LARGE SCALE GENOMIC DNA]</scope>
    <source>
        <strain evidence="2">wild</strain>
    </source>
</reference>
<accession>A0A6J8ASV6</accession>
<dbReference type="OrthoDB" id="5984724at2759"/>
<dbReference type="Proteomes" id="UP000507470">
    <property type="component" value="Unassembled WGS sequence"/>
</dbReference>
<sequence>MTGNLRQAIQREISIQEASTNGSETNVIPTTSFHAGVGEKNGNYVNKSKSKNYSQSKMCIYCNDQHFPAECKKFTDSKSRMEIVKKRNLCFNCLSNHKISECSHTKEYYDIERFWKSESRGIQENDKLNTEKQNIKQFSPTSITYEDGKSLNSNSNRLRQLADTENVLDSSNEVNILGMRWNVADDKLYLQK</sequence>
<dbReference type="AlphaFoldDB" id="A0A6J8ASV6"/>